<protein>
    <recommendedName>
        <fullName evidence="3">Protease complex subunit PrcB family protein</fullName>
    </recommendedName>
</protein>
<dbReference type="Proteomes" id="UP001330184">
    <property type="component" value="Chromosome"/>
</dbReference>
<dbReference type="RefSeq" id="WP_224837171.1">
    <property type="nucleotide sequence ID" value="NZ_AP027268.1"/>
</dbReference>
<gene>
    <name evidence="1" type="ORF">MACH07_26280</name>
</gene>
<dbReference type="EMBL" id="AP027268">
    <property type="protein sequence ID" value="BDW93796.1"/>
    <property type="molecule type" value="Genomic_DNA"/>
</dbReference>
<evidence type="ECO:0008006" key="3">
    <source>
        <dbReference type="Google" id="ProtNLM"/>
    </source>
</evidence>
<accession>A0AA48I136</accession>
<sequence>MTIKYIYLIAVVCLFSCKAQKEGHSPVGERLEHMELVDFDNHSNIAYYENTIITDNKSLRKYYSQINKTRKPGLPLPILDFSSEMAIIICLGEQNNVRKPVLSKLKESDQAITIAVELIAEEKEDKIGKQPITYPFYLYKMPLVDKAVVFQKIDN</sequence>
<dbReference type="AlphaFoldDB" id="A0AA48I136"/>
<keyword evidence="2" id="KW-1185">Reference proteome</keyword>
<proteinExistence type="predicted"/>
<evidence type="ECO:0000313" key="1">
    <source>
        <dbReference type="EMBL" id="BDW93796.1"/>
    </source>
</evidence>
<name>A0AA48I136_9FLAO</name>
<organism evidence="1 2">
    <name type="scientific">Flagellimonas marinaquae</name>
    <dbReference type="NCBI Taxonomy" id="254955"/>
    <lineage>
        <taxon>Bacteria</taxon>
        <taxon>Pseudomonadati</taxon>
        <taxon>Bacteroidota</taxon>
        <taxon>Flavobacteriia</taxon>
        <taxon>Flavobacteriales</taxon>
        <taxon>Flavobacteriaceae</taxon>
        <taxon>Flagellimonas</taxon>
    </lineage>
</organism>
<reference evidence="1 2" key="1">
    <citation type="submission" date="2023-01" db="EMBL/GenBank/DDBJ databases">
        <title>Complete genome sequence of Muricauda aquimarina strain IFOP_LL357.</title>
        <authorList>
            <person name="Gajardo G."/>
            <person name="Ueki S."/>
            <person name="Maruyama F."/>
        </authorList>
    </citation>
    <scope>NUCLEOTIDE SEQUENCE [LARGE SCALE GENOMIC DNA]</scope>
    <source>
        <strain evidence="1 2">IFOP_LL357</strain>
    </source>
</reference>
<evidence type="ECO:0000313" key="2">
    <source>
        <dbReference type="Proteomes" id="UP001330184"/>
    </source>
</evidence>